<dbReference type="HOGENOM" id="CLU_407483_0_0_1"/>
<name>E3NU15_CAERE</name>
<dbReference type="eggNOG" id="ENOG502TKBQ">
    <property type="taxonomic scope" value="Eukaryota"/>
</dbReference>
<dbReference type="InterPro" id="IPR043472">
    <property type="entry name" value="Macro_dom-like"/>
</dbReference>
<evidence type="ECO:0000313" key="2">
    <source>
        <dbReference type="EMBL" id="EFO93473.1"/>
    </source>
</evidence>
<dbReference type="Proteomes" id="UP000008281">
    <property type="component" value="Unassembled WGS sequence"/>
</dbReference>
<dbReference type="Gene3D" id="3.40.220.10">
    <property type="entry name" value="Leucine Aminopeptidase, subunit E, domain 1"/>
    <property type="match status" value="1"/>
</dbReference>
<feature type="compositionally biased region" description="Basic and acidic residues" evidence="1">
    <location>
        <begin position="169"/>
        <end position="187"/>
    </location>
</feature>
<dbReference type="SUPFAM" id="SSF52949">
    <property type="entry name" value="Macro domain-like"/>
    <property type="match status" value="1"/>
</dbReference>
<feature type="region of interest" description="Disordered" evidence="1">
    <location>
        <begin position="92"/>
        <end position="123"/>
    </location>
</feature>
<dbReference type="InParanoid" id="E3NU15"/>
<proteinExistence type="predicted"/>
<dbReference type="OrthoDB" id="5905527at2759"/>
<sequence>MVRRKETTAEEKVKARDKKREQRMKAKEAKKQQEGETPVKVKPELKLKTEEEMKEYERVMRSELRAKVAEANKLEEQQKNSSIIDLTSMTTAEEITEKKPRKWQAATSKAVPKSNKPELKKMTAEELKEYRRLMKREYRARQKLAKVEETKDDGKDDFEDDTMDFTSEVTEKTTEETEKKPRKRQADASKSSIVPQPTPKKACEKEIVPQRVPGGKKNCKVRIGLIDIFDVETNAIVVPYYDGGHSSEDKSVYQRMLTMFSKVDKTKVDSFKEDFDNNLHDKLKNYESELIDWGFQTDIGTTRRTILVKPPYLKNEKLSLLSETHLRASYLSCLLTADKANINSLAFPIFGVHGCYKKSIAICLQTVFAYMESVKHTNLQLIYFVTMNSVAYDDIGEFLSYIREFDLNYWTKQGFYFAYEDHVFDKFKTNVYYATIPGTDMTRRCFKLSHDRKMNADATDKALRKIHALMLKQTGIKDTIGFNIYKKSGRKGLIQGTQSIENGASIDVVPTFNNLLDVRFDMEHFCGSNKMLRKLWIVSYYYMYFQDISMAQLHFSPKHEDYLRRQRTFHMTKWLHRHVVQMWKDTYTKAPHKCNCLLTSDTHEHLSVFMTQLSHQDNIMKNWTLDRRCFAFHYEDDILGSIEAYQPMFIYGDGKFKSMAASNSSDFNKIIEPQFKKWYDLREGVFVRQLERLEQLMADTDFCEEVGNDHILRCYDPVKYDKEIVTGDCDSRRKKLLDALKAASVAVNNATSAENHEQSMEKF</sequence>
<keyword evidence="3" id="KW-1185">Reference proteome</keyword>
<dbReference type="AlphaFoldDB" id="E3NU15"/>
<gene>
    <name evidence="2" type="ORF">CRE_17772</name>
</gene>
<dbReference type="EMBL" id="DS270378">
    <property type="protein sequence ID" value="EFO93473.1"/>
    <property type="molecule type" value="Genomic_DNA"/>
</dbReference>
<feature type="region of interest" description="Disordered" evidence="1">
    <location>
        <begin position="146"/>
        <end position="209"/>
    </location>
</feature>
<feature type="non-terminal residue" evidence="2">
    <location>
        <position position="763"/>
    </location>
</feature>
<feature type="region of interest" description="Disordered" evidence="1">
    <location>
        <begin position="1"/>
        <end position="46"/>
    </location>
</feature>
<protein>
    <submittedName>
        <fullName evidence="2">Uncharacterized protein</fullName>
    </submittedName>
</protein>
<evidence type="ECO:0000256" key="1">
    <source>
        <dbReference type="SAM" id="MobiDB-lite"/>
    </source>
</evidence>
<reference evidence="2" key="1">
    <citation type="submission" date="2007-07" db="EMBL/GenBank/DDBJ databases">
        <title>PCAP assembly of the Caenorhabditis remanei genome.</title>
        <authorList>
            <consortium name="The Caenorhabditis remanei Sequencing Consortium"/>
            <person name="Wilson R.K."/>
        </authorList>
    </citation>
    <scope>NUCLEOTIDE SEQUENCE [LARGE SCALE GENOMIC DNA]</scope>
    <source>
        <strain evidence="2">PB4641</strain>
    </source>
</reference>
<accession>E3NU15</accession>
<evidence type="ECO:0000313" key="3">
    <source>
        <dbReference type="Proteomes" id="UP000008281"/>
    </source>
</evidence>
<organism evidence="3">
    <name type="scientific">Caenorhabditis remanei</name>
    <name type="common">Caenorhabditis vulgaris</name>
    <dbReference type="NCBI Taxonomy" id="31234"/>
    <lineage>
        <taxon>Eukaryota</taxon>
        <taxon>Metazoa</taxon>
        <taxon>Ecdysozoa</taxon>
        <taxon>Nematoda</taxon>
        <taxon>Chromadorea</taxon>
        <taxon>Rhabditida</taxon>
        <taxon>Rhabditina</taxon>
        <taxon>Rhabditomorpha</taxon>
        <taxon>Rhabditoidea</taxon>
        <taxon>Rhabditidae</taxon>
        <taxon>Peloderinae</taxon>
        <taxon>Caenorhabditis</taxon>
    </lineage>
</organism>
<dbReference type="OMA" id="FAFHYED"/>